<evidence type="ECO:0000313" key="2">
    <source>
        <dbReference type="Proteomes" id="UP001164705"/>
    </source>
</evidence>
<sequence>METPKEWTKEELLAYILLYVANSDLQESNGEKDFIMSKVNREIFADVHAEFDNDNDYQCLQKIIQGVESHDYFKNDYAELFTDIKLMLYADGEADEMEETTFMYLRKILKK</sequence>
<reference evidence="1" key="1">
    <citation type="submission" date="2022-11" db="EMBL/GenBank/DDBJ databases">
        <title>Lacinutrix neustonica HL-RS19T sp. nov., isolated from the surface microlayer sample of brackish Lake Shihwa.</title>
        <authorList>
            <person name="Choi J.Y."/>
            <person name="Hwang C.Y."/>
        </authorList>
    </citation>
    <scope>NUCLEOTIDE SEQUENCE</scope>
    <source>
        <strain evidence="1">HL-RS19</strain>
    </source>
</reference>
<keyword evidence="2" id="KW-1185">Reference proteome</keyword>
<evidence type="ECO:0000313" key="1">
    <source>
        <dbReference type="EMBL" id="WAC02351.1"/>
    </source>
</evidence>
<dbReference type="SUPFAM" id="SSF158682">
    <property type="entry name" value="TerB-like"/>
    <property type="match status" value="1"/>
</dbReference>
<name>A0A9E8MVY6_9FLAO</name>
<dbReference type="EMBL" id="CP113088">
    <property type="protein sequence ID" value="WAC02351.1"/>
    <property type="molecule type" value="Genomic_DNA"/>
</dbReference>
<dbReference type="RefSeq" id="WP_267676948.1">
    <property type="nucleotide sequence ID" value="NZ_CP113088.1"/>
</dbReference>
<proteinExistence type="predicted"/>
<organism evidence="1 2">
    <name type="scientific">Lacinutrix neustonica</name>
    <dbReference type="NCBI Taxonomy" id="2980107"/>
    <lineage>
        <taxon>Bacteria</taxon>
        <taxon>Pseudomonadati</taxon>
        <taxon>Bacteroidota</taxon>
        <taxon>Flavobacteriia</taxon>
        <taxon>Flavobacteriales</taxon>
        <taxon>Flavobacteriaceae</taxon>
        <taxon>Lacinutrix</taxon>
    </lineage>
</organism>
<accession>A0A9E8MVY6</accession>
<dbReference type="Proteomes" id="UP001164705">
    <property type="component" value="Chromosome"/>
</dbReference>
<dbReference type="InterPro" id="IPR029024">
    <property type="entry name" value="TerB-like"/>
</dbReference>
<gene>
    <name evidence="1" type="ORF">N7U66_00980</name>
</gene>
<dbReference type="KEGG" id="lnu:N7U66_00980"/>
<protein>
    <submittedName>
        <fullName evidence="1">Uncharacterized protein</fullName>
    </submittedName>
</protein>
<dbReference type="AlphaFoldDB" id="A0A9E8MVY6"/>